<evidence type="ECO:0000256" key="7">
    <source>
        <dbReference type="SAM" id="MobiDB-lite"/>
    </source>
</evidence>
<feature type="region of interest" description="Disordered" evidence="7">
    <location>
        <begin position="165"/>
        <end position="192"/>
    </location>
</feature>
<comment type="caution">
    <text evidence="10">The sequence shown here is derived from an EMBL/GenBank/DDBJ whole genome shotgun (WGS) entry which is preliminary data.</text>
</comment>
<evidence type="ECO:0000313" key="11">
    <source>
        <dbReference type="Proteomes" id="UP001139353"/>
    </source>
</evidence>
<dbReference type="Pfam" id="PF13442">
    <property type="entry name" value="Cytochrome_CBB3"/>
    <property type="match status" value="1"/>
</dbReference>
<dbReference type="GO" id="GO:0005506">
    <property type="term" value="F:iron ion binding"/>
    <property type="evidence" value="ECO:0007669"/>
    <property type="project" value="InterPro"/>
</dbReference>
<evidence type="ECO:0000256" key="3">
    <source>
        <dbReference type="ARBA" id="ARBA00022723"/>
    </source>
</evidence>
<dbReference type="InterPro" id="IPR002323">
    <property type="entry name" value="Cyt_CIE"/>
</dbReference>
<dbReference type="PANTHER" id="PTHR40942">
    <property type="match status" value="1"/>
</dbReference>
<dbReference type="PANTHER" id="PTHR40942:SF4">
    <property type="entry name" value="CYTOCHROME C5"/>
    <property type="match status" value="1"/>
</dbReference>
<dbReference type="EMBL" id="JAJLJH010000005">
    <property type="protein sequence ID" value="MCK9687696.1"/>
    <property type="molecule type" value="Genomic_DNA"/>
</dbReference>
<evidence type="ECO:0000313" key="10">
    <source>
        <dbReference type="EMBL" id="MCK9687696.1"/>
    </source>
</evidence>
<dbReference type="GO" id="GO:0020037">
    <property type="term" value="F:heme binding"/>
    <property type="evidence" value="ECO:0007669"/>
    <property type="project" value="InterPro"/>
</dbReference>
<organism evidence="10 11">
    <name type="scientific">Scleromatobacter humisilvae</name>
    <dbReference type="NCBI Taxonomy" id="2897159"/>
    <lineage>
        <taxon>Bacteria</taxon>
        <taxon>Pseudomonadati</taxon>
        <taxon>Pseudomonadota</taxon>
        <taxon>Betaproteobacteria</taxon>
        <taxon>Burkholderiales</taxon>
        <taxon>Sphaerotilaceae</taxon>
        <taxon>Scleromatobacter</taxon>
    </lineage>
</organism>
<accession>A0A9X1YRX8</accession>
<reference evidence="10" key="1">
    <citation type="submission" date="2021-11" db="EMBL/GenBank/DDBJ databases">
        <title>BS-T2-15 a new species belonging to the Comamonadaceae family isolated from the soil of a French oak forest.</title>
        <authorList>
            <person name="Mieszkin S."/>
            <person name="Alain K."/>
        </authorList>
    </citation>
    <scope>NUCLEOTIDE SEQUENCE</scope>
    <source>
        <strain evidence="10">BS-T2-15</strain>
    </source>
</reference>
<dbReference type="Gene3D" id="1.10.760.10">
    <property type="entry name" value="Cytochrome c-like domain"/>
    <property type="match status" value="1"/>
</dbReference>
<keyword evidence="8" id="KW-0472">Membrane</keyword>
<keyword evidence="8" id="KW-0812">Transmembrane</keyword>
<dbReference type="RefSeq" id="WP_275683734.1">
    <property type="nucleotide sequence ID" value="NZ_JAJLJH010000005.1"/>
</dbReference>
<evidence type="ECO:0000256" key="5">
    <source>
        <dbReference type="ARBA" id="ARBA00023004"/>
    </source>
</evidence>
<dbReference type="Proteomes" id="UP001139353">
    <property type="component" value="Unassembled WGS sequence"/>
</dbReference>
<keyword evidence="2 6" id="KW-0349">Heme</keyword>
<keyword evidence="11" id="KW-1185">Reference proteome</keyword>
<gene>
    <name evidence="10" type="ORF">LPC04_18490</name>
</gene>
<name>A0A9X1YRX8_9BURK</name>
<dbReference type="SUPFAM" id="SSF46626">
    <property type="entry name" value="Cytochrome c"/>
    <property type="match status" value="1"/>
</dbReference>
<keyword evidence="1" id="KW-0813">Transport</keyword>
<keyword evidence="8" id="KW-1133">Transmembrane helix</keyword>
<protein>
    <submittedName>
        <fullName evidence="10">C-type cytochrome</fullName>
    </submittedName>
</protein>
<evidence type="ECO:0000256" key="1">
    <source>
        <dbReference type="ARBA" id="ARBA00022448"/>
    </source>
</evidence>
<dbReference type="PROSITE" id="PS51007">
    <property type="entry name" value="CYTC"/>
    <property type="match status" value="1"/>
</dbReference>
<keyword evidence="4" id="KW-0249">Electron transport</keyword>
<evidence type="ECO:0000256" key="6">
    <source>
        <dbReference type="PROSITE-ProRule" id="PRU00433"/>
    </source>
</evidence>
<evidence type="ECO:0000256" key="8">
    <source>
        <dbReference type="SAM" id="Phobius"/>
    </source>
</evidence>
<evidence type="ECO:0000256" key="2">
    <source>
        <dbReference type="ARBA" id="ARBA00022617"/>
    </source>
</evidence>
<feature type="domain" description="Cytochrome c" evidence="9">
    <location>
        <begin position="80"/>
        <end position="159"/>
    </location>
</feature>
<feature type="transmembrane region" description="Helical" evidence="8">
    <location>
        <begin position="21"/>
        <end position="43"/>
    </location>
</feature>
<evidence type="ECO:0000256" key="4">
    <source>
        <dbReference type="ARBA" id="ARBA00022982"/>
    </source>
</evidence>
<keyword evidence="3 6" id="KW-0479">Metal-binding</keyword>
<dbReference type="GO" id="GO:0009055">
    <property type="term" value="F:electron transfer activity"/>
    <property type="evidence" value="ECO:0007669"/>
    <property type="project" value="InterPro"/>
</dbReference>
<keyword evidence="5 6" id="KW-0408">Iron</keyword>
<dbReference type="PRINTS" id="PR00607">
    <property type="entry name" value="CYTCHROMECIE"/>
</dbReference>
<sequence length="192" mass="19276">MSEEQHHEEEHESGIKTPKQLITVVAAAIIVPVIVIIMLTQFVTLDNKKSPGSDVFAASAVAARIAPVASDAVFDASAVVIPKTGQQVFEAQCTTCHTAGLLGAPKFGDAAAWGPRVAKGYDALLTSALHGKGNMPAQGGGDFSDYEVGRAVVYMANHGGGKLAEPAAPAAPAASAASGAASDAAPASAASK</sequence>
<dbReference type="AlphaFoldDB" id="A0A9X1YRX8"/>
<dbReference type="InterPro" id="IPR036909">
    <property type="entry name" value="Cyt_c-like_dom_sf"/>
</dbReference>
<proteinExistence type="predicted"/>
<dbReference type="InterPro" id="IPR009056">
    <property type="entry name" value="Cyt_c-like_dom"/>
</dbReference>
<evidence type="ECO:0000259" key="9">
    <source>
        <dbReference type="PROSITE" id="PS51007"/>
    </source>
</evidence>